<proteinExistence type="predicted"/>
<feature type="non-terminal residue" evidence="1">
    <location>
        <position position="1"/>
    </location>
</feature>
<reference evidence="1" key="1">
    <citation type="journal article" date="2014" name="Front. Microbiol.">
        <title>High frequency of phylogenetically diverse reductive dehalogenase-homologous genes in deep subseafloor sedimentary metagenomes.</title>
        <authorList>
            <person name="Kawai M."/>
            <person name="Futagami T."/>
            <person name="Toyoda A."/>
            <person name="Takaki Y."/>
            <person name="Nishi S."/>
            <person name="Hori S."/>
            <person name="Arai W."/>
            <person name="Tsubouchi T."/>
            <person name="Morono Y."/>
            <person name="Uchiyama I."/>
            <person name="Ito T."/>
            <person name="Fujiyama A."/>
            <person name="Inagaki F."/>
            <person name="Takami H."/>
        </authorList>
    </citation>
    <scope>NUCLEOTIDE SEQUENCE</scope>
    <source>
        <strain evidence="1">Expedition CK06-06</strain>
    </source>
</reference>
<evidence type="ECO:0000313" key="1">
    <source>
        <dbReference type="EMBL" id="GAI47739.1"/>
    </source>
</evidence>
<dbReference type="AlphaFoldDB" id="X1QWS1"/>
<name>X1QWS1_9ZZZZ</name>
<accession>X1QWS1</accession>
<comment type="caution">
    <text evidence="1">The sequence shown here is derived from an EMBL/GenBank/DDBJ whole genome shotgun (WGS) entry which is preliminary data.</text>
</comment>
<protein>
    <submittedName>
        <fullName evidence="1">Uncharacterized protein</fullName>
    </submittedName>
</protein>
<gene>
    <name evidence="1" type="ORF">S06H3_63784</name>
</gene>
<sequence length="122" mass="13107">VYILPPNVVRFTGNTEITGIIVADGNLDSPSEQNRIEFLGTVNSNDISELPDNESFNDLKQESGTFMLAPGFSTYFGGNFDTLNGVIAASGISFHGNAVKCDIAAESGIGVREDYDILERDV</sequence>
<dbReference type="EMBL" id="BARV01042404">
    <property type="protein sequence ID" value="GAI47739.1"/>
    <property type="molecule type" value="Genomic_DNA"/>
</dbReference>
<organism evidence="1">
    <name type="scientific">marine sediment metagenome</name>
    <dbReference type="NCBI Taxonomy" id="412755"/>
    <lineage>
        <taxon>unclassified sequences</taxon>
        <taxon>metagenomes</taxon>
        <taxon>ecological metagenomes</taxon>
    </lineage>
</organism>